<sequence length="330" mass="37548">MTLNVDAPRAWNLLKGFVCLYKPPNTTAKKVKNIFLGNLVEDLNNLSGRSPKPYVRIEGDTTKPLKVSVIESYADNPLVVGPRYQVEDFKYQWATYPGAKTSGVVLFALNRKALLHTDHTTDPDLDPNPLLENPWPHCIKAYHLHGKLGMVTDNMYSSGKVLYDSVKYHFVRSDHMDKVLSSLQANYQKRMFQQAGVQVGSQAAYELAVQGPIRPADLSEPVVYGLKCVHFKPPDFTIEVHCIGEYEEFLIRLIYDLGQKLRSAAICTGVQCIRYAQFTLEHSLLRKHWRLEHVIENIGHNEKLVDEMTRIQILPQLQDIQNTSNRACKT</sequence>
<evidence type="ECO:0000256" key="1">
    <source>
        <dbReference type="ARBA" id="ARBA00008999"/>
    </source>
</evidence>
<dbReference type="InterPro" id="IPR020103">
    <property type="entry name" value="PsdUridine_synth_cat_dom_sf"/>
</dbReference>
<dbReference type="GO" id="GO:0009982">
    <property type="term" value="F:pseudouridine synthase activity"/>
    <property type="evidence" value="ECO:0007669"/>
    <property type="project" value="InterPro"/>
</dbReference>
<proteinExistence type="inferred from homology"/>
<organism evidence="3">
    <name type="scientific">Cacopsylla melanoneura</name>
    <dbReference type="NCBI Taxonomy" id="428564"/>
    <lineage>
        <taxon>Eukaryota</taxon>
        <taxon>Metazoa</taxon>
        <taxon>Ecdysozoa</taxon>
        <taxon>Arthropoda</taxon>
        <taxon>Hexapoda</taxon>
        <taxon>Insecta</taxon>
        <taxon>Pterygota</taxon>
        <taxon>Neoptera</taxon>
        <taxon>Paraneoptera</taxon>
        <taxon>Hemiptera</taxon>
        <taxon>Sternorrhyncha</taxon>
        <taxon>Psylloidea</taxon>
        <taxon>Psyllidae</taxon>
        <taxon>Psyllinae</taxon>
        <taxon>Cacopsylla</taxon>
    </lineage>
</organism>
<dbReference type="EMBL" id="HBUF01036523">
    <property type="protein sequence ID" value="CAG6616679.1"/>
    <property type="molecule type" value="Transcribed_RNA"/>
</dbReference>
<dbReference type="GO" id="GO:0003723">
    <property type="term" value="F:RNA binding"/>
    <property type="evidence" value="ECO:0007669"/>
    <property type="project" value="InterPro"/>
</dbReference>
<comment type="similarity">
    <text evidence="1">Belongs to the pseudouridine synthase TruB family.</text>
</comment>
<feature type="domain" description="Pseudouridine synthase II N-terminal" evidence="2">
    <location>
        <begin position="139"/>
        <end position="242"/>
    </location>
</feature>
<dbReference type="SUPFAM" id="SSF55120">
    <property type="entry name" value="Pseudouridine synthase"/>
    <property type="match status" value="1"/>
</dbReference>
<protein>
    <submittedName>
        <fullName evidence="3">Probable tRNA pseudouridine synthase 2</fullName>
    </submittedName>
</protein>
<evidence type="ECO:0000259" key="2">
    <source>
        <dbReference type="Pfam" id="PF01509"/>
    </source>
</evidence>
<dbReference type="GO" id="GO:0006396">
    <property type="term" value="P:RNA processing"/>
    <property type="evidence" value="ECO:0007669"/>
    <property type="project" value="InterPro"/>
</dbReference>
<dbReference type="Pfam" id="PF01509">
    <property type="entry name" value="TruB_N"/>
    <property type="match status" value="1"/>
</dbReference>
<dbReference type="GO" id="GO:0001522">
    <property type="term" value="P:pseudouridine synthesis"/>
    <property type="evidence" value="ECO:0007669"/>
    <property type="project" value="InterPro"/>
</dbReference>
<evidence type="ECO:0000313" key="3">
    <source>
        <dbReference type="EMBL" id="CAG6616681.1"/>
    </source>
</evidence>
<dbReference type="PANTHER" id="PTHR13195:SF0">
    <property type="entry name" value="PSEUDOURIDYLATE SYNTHASE TRUB2, MITOCHONDRIAL"/>
    <property type="match status" value="1"/>
</dbReference>
<accession>A0A8D8M4T8</accession>
<dbReference type="InterPro" id="IPR039048">
    <property type="entry name" value="Trub2"/>
</dbReference>
<dbReference type="EMBL" id="HBUF01036525">
    <property type="protein sequence ID" value="CAG6616681.1"/>
    <property type="molecule type" value="Transcribed_RNA"/>
</dbReference>
<dbReference type="InterPro" id="IPR002501">
    <property type="entry name" value="PsdUridine_synth_N"/>
</dbReference>
<reference evidence="3" key="1">
    <citation type="submission" date="2021-05" db="EMBL/GenBank/DDBJ databases">
        <authorList>
            <person name="Alioto T."/>
            <person name="Alioto T."/>
            <person name="Gomez Garrido J."/>
        </authorList>
    </citation>
    <scope>NUCLEOTIDE SEQUENCE</scope>
</reference>
<dbReference type="AlphaFoldDB" id="A0A8D8M4T8"/>
<name>A0A8D8M4T8_9HEMI</name>
<dbReference type="Gene3D" id="3.30.2350.10">
    <property type="entry name" value="Pseudouridine synthase"/>
    <property type="match status" value="1"/>
</dbReference>
<dbReference type="PANTHER" id="PTHR13195">
    <property type="entry name" value="PSEUDOURIDINE SYNTHASE-RELATED"/>
    <property type="match status" value="1"/>
</dbReference>